<gene>
    <name evidence="2" type="ORF">DFJ67_1769</name>
</gene>
<dbReference type="AlphaFoldDB" id="A0A3D9ZEZ4"/>
<dbReference type="Proteomes" id="UP000256913">
    <property type="component" value="Unassembled WGS sequence"/>
</dbReference>
<dbReference type="InterPro" id="IPR011659">
    <property type="entry name" value="WD40"/>
</dbReference>
<evidence type="ECO:0000256" key="1">
    <source>
        <dbReference type="SAM" id="Phobius"/>
    </source>
</evidence>
<keyword evidence="3" id="KW-1185">Reference proteome</keyword>
<keyword evidence="1" id="KW-0812">Transmembrane</keyword>
<dbReference type="SUPFAM" id="SSF82171">
    <property type="entry name" value="DPP6 N-terminal domain-like"/>
    <property type="match status" value="1"/>
</dbReference>
<keyword evidence="1" id="KW-0472">Membrane</keyword>
<dbReference type="InterPro" id="IPR011042">
    <property type="entry name" value="6-blade_b-propeller_TolB-like"/>
</dbReference>
<dbReference type="OrthoDB" id="3516511at2"/>
<protein>
    <submittedName>
        <fullName evidence="2">WD40 repeat protein</fullName>
    </submittedName>
</protein>
<keyword evidence="1" id="KW-1133">Transmembrane helix</keyword>
<reference evidence="2 3" key="1">
    <citation type="submission" date="2018-08" db="EMBL/GenBank/DDBJ databases">
        <title>Sequencing the genomes of 1000 actinobacteria strains.</title>
        <authorList>
            <person name="Klenk H.-P."/>
        </authorList>
    </citation>
    <scope>NUCLEOTIDE SEQUENCE [LARGE SCALE GENOMIC DNA]</scope>
    <source>
        <strain evidence="2 3">DSM 44099</strain>
    </source>
</reference>
<feature type="transmembrane region" description="Helical" evidence="1">
    <location>
        <begin position="42"/>
        <end position="63"/>
    </location>
</feature>
<organism evidence="2 3">
    <name type="scientific">Asanoa ferruginea</name>
    <dbReference type="NCBI Taxonomy" id="53367"/>
    <lineage>
        <taxon>Bacteria</taxon>
        <taxon>Bacillati</taxon>
        <taxon>Actinomycetota</taxon>
        <taxon>Actinomycetes</taxon>
        <taxon>Micromonosporales</taxon>
        <taxon>Micromonosporaceae</taxon>
        <taxon>Asanoa</taxon>
    </lineage>
</organism>
<name>A0A3D9ZEZ4_9ACTN</name>
<accession>A0A3D9ZEZ4</accession>
<comment type="caution">
    <text evidence="2">The sequence shown here is derived from an EMBL/GenBank/DDBJ whole genome shotgun (WGS) entry which is preliminary data.</text>
</comment>
<dbReference type="Gene3D" id="2.120.10.30">
    <property type="entry name" value="TolB, C-terminal domain"/>
    <property type="match status" value="2"/>
</dbReference>
<proteinExistence type="predicted"/>
<sequence length="375" mass="38833">MNDELSGALRQTFEQIADDGGPPPALARAALAGARRRRRVQVGAGAGLVLCAVLAAAGVAVGGGQGSQVASGPGESVIEAYSGVRDLGVEDGSPAFNYSLLLDRKTGTYRRVPYRTAIPSPDGDRVLVATGDNSTANPSGLGIMDRATGVVRWIDGSKIDGFPGNANDGVWSPDGQRILFRFVPRNGPPGAVLVDTETLRGELLELPDLSVADIGMAWTPHSDGFAVTLADSPSEGSAYTARGVQFFDLKGRPQRTLAVPGPDLCARPVFSPDGQLALSGPLVGSGGLSIAVVDPDTGGVRERIALDDNGRIIGWADEGHLLVSTYDSRDAEHLEVIDLTGAVTRRVVRPEGADDSEVFIGSAAGLPNSADGLTF</sequence>
<evidence type="ECO:0000313" key="3">
    <source>
        <dbReference type="Proteomes" id="UP000256913"/>
    </source>
</evidence>
<dbReference type="RefSeq" id="WP_116067424.1">
    <property type="nucleotide sequence ID" value="NZ_BONB01000102.1"/>
</dbReference>
<dbReference type="Pfam" id="PF07676">
    <property type="entry name" value="PD40"/>
    <property type="match status" value="1"/>
</dbReference>
<dbReference type="EMBL" id="QUMQ01000001">
    <property type="protein sequence ID" value="REF95807.1"/>
    <property type="molecule type" value="Genomic_DNA"/>
</dbReference>
<evidence type="ECO:0000313" key="2">
    <source>
        <dbReference type="EMBL" id="REF95807.1"/>
    </source>
</evidence>